<dbReference type="PANTHER" id="PTHR10672">
    <property type="entry name" value="ADDUCIN"/>
    <property type="match status" value="1"/>
</dbReference>
<dbReference type="EC" id="4.1.2.17" evidence="3"/>
<keyword evidence="4" id="KW-1185">Reference proteome</keyword>
<evidence type="ECO:0000313" key="4">
    <source>
        <dbReference type="Proteomes" id="UP000764837"/>
    </source>
</evidence>
<keyword evidence="3" id="KW-0456">Lyase</keyword>
<dbReference type="InterPro" id="IPR036409">
    <property type="entry name" value="Aldolase_II/adducin_N_sf"/>
</dbReference>
<evidence type="ECO:0000256" key="1">
    <source>
        <dbReference type="ARBA" id="ARBA00037961"/>
    </source>
</evidence>
<dbReference type="SUPFAM" id="SSF53639">
    <property type="entry name" value="AraD/HMP-PK domain-like"/>
    <property type="match status" value="1"/>
</dbReference>
<dbReference type="Gene3D" id="3.40.225.10">
    <property type="entry name" value="Class II aldolase/adducin N-terminal domain"/>
    <property type="match status" value="1"/>
</dbReference>
<comment type="similarity">
    <text evidence="1">Belongs to the aldolase class II family.</text>
</comment>
<dbReference type="GO" id="GO:0008738">
    <property type="term" value="F:L-fuculose-phosphate aldolase activity"/>
    <property type="evidence" value="ECO:0007669"/>
    <property type="project" value="UniProtKB-EC"/>
</dbReference>
<name>A0ABS2M345_9ACTN</name>
<dbReference type="PANTHER" id="PTHR10672:SF3">
    <property type="entry name" value="PROTEIN HU-LI TAI SHAO"/>
    <property type="match status" value="1"/>
</dbReference>
<protein>
    <submittedName>
        <fullName evidence="3">L-fuculose-phosphate aldolase</fullName>
        <ecNumber evidence="3">4.1.2.17</ecNumber>
    </submittedName>
</protein>
<dbReference type="InterPro" id="IPR001303">
    <property type="entry name" value="Aldolase_II/adducin_N"/>
</dbReference>
<gene>
    <name evidence="3" type="ORF">JOD64_005536</name>
</gene>
<sequence length="257" mass="27694">MPPPPSTESLSAAERNLRVQVAIAARSLSIGGHDDFNQGQVSARIPGSNRFLIKAAVTGFEECTPEDLVVASTDPSAPPHRLAPPELVLHQAVYQARPDVNAVVHSHAAYTLVFGATDLELRAVSHDGAMFEGRLPRYTLTSNTILDLPVAESVAKALGDAPAALLRNHGGVVVGKSLRHATVLAHLLERACRLQLLAEQVPGGYHSSSGDDVDAKRAFNFADLSVRSYWDFCAGQVARRWPDTAFWKPVRSVKQPI</sequence>
<dbReference type="EMBL" id="JAFBBP010000001">
    <property type="protein sequence ID" value="MBM7494314.1"/>
    <property type="molecule type" value="Genomic_DNA"/>
</dbReference>
<dbReference type="SMART" id="SM01007">
    <property type="entry name" value="Aldolase_II"/>
    <property type="match status" value="1"/>
</dbReference>
<dbReference type="RefSeq" id="WP_204944898.1">
    <property type="nucleotide sequence ID" value="NZ_JAFBBP010000001.1"/>
</dbReference>
<reference evidence="3 4" key="1">
    <citation type="submission" date="2021-01" db="EMBL/GenBank/DDBJ databases">
        <title>Sequencing the genomes of 1000 actinobacteria strains.</title>
        <authorList>
            <person name="Klenk H.-P."/>
        </authorList>
    </citation>
    <scope>NUCLEOTIDE SEQUENCE [LARGE SCALE GENOMIC DNA]</scope>
    <source>
        <strain evidence="3 4">DSM 100204</strain>
    </source>
</reference>
<feature type="domain" description="Class II aldolase/adducin N-terminal" evidence="2">
    <location>
        <begin position="19"/>
        <end position="196"/>
    </location>
</feature>
<accession>A0ABS2M345</accession>
<evidence type="ECO:0000313" key="3">
    <source>
        <dbReference type="EMBL" id="MBM7494314.1"/>
    </source>
</evidence>
<comment type="caution">
    <text evidence="3">The sequence shown here is derived from an EMBL/GenBank/DDBJ whole genome shotgun (WGS) entry which is preliminary data.</text>
</comment>
<organism evidence="3 4">
    <name type="scientific">Micromonospora luteifusca</name>
    <dbReference type="NCBI Taxonomy" id="709860"/>
    <lineage>
        <taxon>Bacteria</taxon>
        <taxon>Bacillati</taxon>
        <taxon>Actinomycetota</taxon>
        <taxon>Actinomycetes</taxon>
        <taxon>Micromonosporales</taxon>
        <taxon>Micromonosporaceae</taxon>
        <taxon>Micromonospora</taxon>
    </lineage>
</organism>
<evidence type="ECO:0000259" key="2">
    <source>
        <dbReference type="SMART" id="SM01007"/>
    </source>
</evidence>
<dbReference type="Proteomes" id="UP000764837">
    <property type="component" value="Unassembled WGS sequence"/>
</dbReference>
<proteinExistence type="inferred from homology"/>
<dbReference type="Pfam" id="PF00596">
    <property type="entry name" value="Aldolase_II"/>
    <property type="match status" value="1"/>
</dbReference>
<dbReference type="InterPro" id="IPR051017">
    <property type="entry name" value="Aldolase-II_Adducin_sf"/>
</dbReference>